<proteinExistence type="predicted"/>
<dbReference type="EMBL" id="JAWQEG010001953">
    <property type="protein sequence ID" value="KAK3875535.1"/>
    <property type="molecule type" value="Genomic_DNA"/>
</dbReference>
<comment type="subcellular location">
    <subcellularLocation>
        <location evidence="1">Nucleus</location>
    </subcellularLocation>
</comment>
<dbReference type="GO" id="GO:0005634">
    <property type="term" value="C:nucleus"/>
    <property type="evidence" value="ECO:0007669"/>
    <property type="project" value="UniProtKB-SubCell"/>
</dbReference>
<reference evidence="2" key="1">
    <citation type="submission" date="2023-10" db="EMBL/GenBank/DDBJ databases">
        <title>Genome assemblies of two species of porcelain crab, Petrolisthes cinctipes and Petrolisthes manimaculis (Anomura: Porcellanidae).</title>
        <authorList>
            <person name="Angst P."/>
        </authorList>
    </citation>
    <scope>NUCLEOTIDE SEQUENCE</scope>
    <source>
        <strain evidence="2">PB745_01</strain>
        <tissue evidence="2">Gill</tissue>
    </source>
</reference>
<dbReference type="InterPro" id="IPR009057">
    <property type="entry name" value="Homeodomain-like_sf"/>
</dbReference>
<accession>A0AAE1FJV5</accession>
<evidence type="ECO:0000313" key="2">
    <source>
        <dbReference type="EMBL" id="KAK3875535.1"/>
    </source>
</evidence>
<comment type="caution">
    <text evidence="2">The sequence shown here is derived from an EMBL/GenBank/DDBJ whole genome shotgun (WGS) entry which is preliminary data.</text>
</comment>
<dbReference type="Proteomes" id="UP001286313">
    <property type="component" value="Unassembled WGS sequence"/>
</dbReference>
<dbReference type="SUPFAM" id="SSF46689">
    <property type="entry name" value="Homeodomain-like"/>
    <property type="match status" value="1"/>
</dbReference>
<dbReference type="InterPro" id="IPR036388">
    <property type="entry name" value="WH-like_DNA-bd_sf"/>
</dbReference>
<dbReference type="AlphaFoldDB" id="A0AAE1FJV5"/>
<organism evidence="2 3">
    <name type="scientific">Petrolisthes cinctipes</name>
    <name type="common">Flat porcelain crab</name>
    <dbReference type="NCBI Taxonomy" id="88211"/>
    <lineage>
        <taxon>Eukaryota</taxon>
        <taxon>Metazoa</taxon>
        <taxon>Ecdysozoa</taxon>
        <taxon>Arthropoda</taxon>
        <taxon>Crustacea</taxon>
        <taxon>Multicrustacea</taxon>
        <taxon>Malacostraca</taxon>
        <taxon>Eumalacostraca</taxon>
        <taxon>Eucarida</taxon>
        <taxon>Decapoda</taxon>
        <taxon>Pleocyemata</taxon>
        <taxon>Anomura</taxon>
        <taxon>Galatheoidea</taxon>
        <taxon>Porcellanidae</taxon>
        <taxon>Petrolisthes</taxon>
    </lineage>
</organism>
<protein>
    <submittedName>
        <fullName evidence="2">Uncharacterized protein</fullName>
    </submittedName>
</protein>
<evidence type="ECO:0000313" key="3">
    <source>
        <dbReference type="Proteomes" id="UP001286313"/>
    </source>
</evidence>
<dbReference type="Pfam" id="PF13384">
    <property type="entry name" value="HTH_23"/>
    <property type="match status" value="1"/>
</dbReference>
<gene>
    <name evidence="2" type="ORF">Pcinc_019584</name>
</gene>
<dbReference type="Gene3D" id="1.10.10.10">
    <property type="entry name" value="Winged helix-like DNA-binding domain superfamily/Winged helix DNA-binding domain"/>
    <property type="match status" value="1"/>
</dbReference>
<keyword evidence="3" id="KW-1185">Reference proteome</keyword>
<evidence type="ECO:0000256" key="1">
    <source>
        <dbReference type="ARBA" id="ARBA00004123"/>
    </source>
</evidence>
<name>A0AAE1FJV5_PETCI</name>
<sequence length="168" mass="19248">MILMNNPGPRSRRTSKLERENIISKWQEGCSSRDISQASGISLSTVHRWVRRWREEGTLDTKKYYSRQWASPLAAAAAATSYSYTRLKQSANEAGHMSCPLQFFYGISRSLNDYSAECMAKGILPSQHRYLFHNCIPPFCNDFCIPRPRESKTNPEILTRLCVYSGDK</sequence>